<dbReference type="PANTHER" id="PTHR35399:SF2">
    <property type="entry name" value="DUF839 DOMAIN-CONTAINING PROTEIN"/>
    <property type="match status" value="1"/>
</dbReference>
<keyword evidence="2" id="KW-1185">Reference proteome</keyword>
<dbReference type="EMBL" id="NRRL01000004">
    <property type="protein sequence ID" value="MBK1667089.1"/>
    <property type="molecule type" value="Genomic_DNA"/>
</dbReference>
<dbReference type="Pfam" id="PF05787">
    <property type="entry name" value="PhoX"/>
    <property type="match status" value="1"/>
</dbReference>
<sequence length="641" mass="69806">MEYAEDTPSSPLDRPTIGEVIGARYGRRDVLRGALAMTAVATLSGTAGLLRGGGTAEAAEGAGVPASAWSFNFPELEAAVDETHHVAQGYDADVLIRWGDGVEPGAPTFQPMSQSAEAQDKQFGYNNDYVGFVPLPAGSDNADHGLLCVNHEYTNAELMFPNYQGTTEEIANIEMAAHGHSVIEVARGADGKWSYKPDSPYNRRISLRSTEMTISGPAAGHARLKTSDDPSGTRVIGTVNNCAGGLTPWNTVLIAEENFHGYFKGENSDPAEAENHKRYGVPGGWYDWADYHDRFDVGKEPREPNRFGWMVEYDPYDPTSTPVKRTAMGRFKHEGAETLENADGRVVAVMGDDQRFDYVYKFVSHGRVDHNNRSNNFGLLDSGTLYVARFNADGTVDWLPIVFGTGPLTPENGFESQADVLIETRRAADLLGATPMDRPEDVTPDPAAGRIYVMLTSNEKRKPDATHPANPRAGNSAGHVLEIQVTDGDFTSLRDRWDILILAGDPDDPEVGAKWGKATSEHGWFINPDNSKMDNRGRLWISTDGNSQEDSGRADGMWAIETDGELRGSSRHFFRCPVGAEMCGPFFTPDDGTLFVAVQHPADAEGSTFENPVTRWPDFDENMPVRPSVVAITPKGGGQIG</sequence>
<name>A0ABS1D9I8_9PROT</name>
<dbReference type="Proteomes" id="UP001296873">
    <property type="component" value="Unassembled WGS sequence"/>
</dbReference>
<dbReference type="PANTHER" id="PTHR35399">
    <property type="entry name" value="SLR8030 PROTEIN"/>
    <property type="match status" value="1"/>
</dbReference>
<gene>
    <name evidence="1" type="ORF">CKO28_03390</name>
</gene>
<dbReference type="InterPro" id="IPR008557">
    <property type="entry name" value="PhoX"/>
</dbReference>
<dbReference type="SUPFAM" id="SSF63829">
    <property type="entry name" value="Calcium-dependent phosphotriesterase"/>
    <property type="match status" value="1"/>
</dbReference>
<organism evidence="1 2">
    <name type="scientific">Rhodovibrio sodomensis</name>
    <dbReference type="NCBI Taxonomy" id="1088"/>
    <lineage>
        <taxon>Bacteria</taxon>
        <taxon>Pseudomonadati</taxon>
        <taxon>Pseudomonadota</taxon>
        <taxon>Alphaproteobacteria</taxon>
        <taxon>Rhodospirillales</taxon>
        <taxon>Rhodovibrionaceae</taxon>
        <taxon>Rhodovibrio</taxon>
    </lineage>
</organism>
<dbReference type="InterPro" id="IPR006311">
    <property type="entry name" value="TAT_signal"/>
</dbReference>
<reference evidence="1 2" key="1">
    <citation type="journal article" date="2020" name="Microorganisms">
        <title>Osmotic Adaptation and Compatible Solute Biosynthesis of Phototrophic Bacteria as Revealed from Genome Analyses.</title>
        <authorList>
            <person name="Imhoff J.F."/>
            <person name="Rahn T."/>
            <person name="Kunzel S."/>
            <person name="Keller A."/>
            <person name="Neulinger S.C."/>
        </authorList>
    </citation>
    <scope>NUCLEOTIDE SEQUENCE [LARGE SCALE GENOMIC DNA]</scope>
    <source>
        <strain evidence="1 2">DSM 9895</strain>
    </source>
</reference>
<evidence type="ECO:0000313" key="1">
    <source>
        <dbReference type="EMBL" id="MBK1667089.1"/>
    </source>
</evidence>
<proteinExistence type="predicted"/>
<evidence type="ECO:0000313" key="2">
    <source>
        <dbReference type="Proteomes" id="UP001296873"/>
    </source>
</evidence>
<dbReference type="PROSITE" id="PS51318">
    <property type="entry name" value="TAT"/>
    <property type="match status" value="1"/>
</dbReference>
<accession>A0ABS1D9I8</accession>
<comment type="caution">
    <text evidence="1">The sequence shown here is derived from an EMBL/GenBank/DDBJ whole genome shotgun (WGS) entry which is preliminary data.</text>
</comment>
<protein>
    <submittedName>
        <fullName evidence="1">dTDP-glucose 4,6-dehydratase</fullName>
    </submittedName>
</protein>